<sequence>MDSTKIETLDEQLAEQKKLRELELHTEAKSSQLPHCWTVHFQNIVNPCKGKLWQKCISVVADISGLVPPAKGVRGFPRSPKPPGQGQGPGSSSRRGTRSSACAREPPSRVLAGAAGAAGAAALT</sequence>
<gene>
    <name evidence="1" type="ORF">MRATA1EN22A_LOCUS13059</name>
</gene>
<organism evidence="1 2">
    <name type="scientific">Rangifer tarandus platyrhynchus</name>
    <name type="common">Svalbard reindeer</name>
    <dbReference type="NCBI Taxonomy" id="3082113"/>
    <lineage>
        <taxon>Eukaryota</taxon>
        <taxon>Metazoa</taxon>
        <taxon>Chordata</taxon>
        <taxon>Craniata</taxon>
        <taxon>Vertebrata</taxon>
        <taxon>Euteleostomi</taxon>
        <taxon>Mammalia</taxon>
        <taxon>Eutheria</taxon>
        <taxon>Laurasiatheria</taxon>
        <taxon>Artiodactyla</taxon>
        <taxon>Ruminantia</taxon>
        <taxon>Pecora</taxon>
        <taxon>Cervidae</taxon>
        <taxon>Odocoileinae</taxon>
        <taxon>Rangifer</taxon>
    </lineage>
</organism>
<name>A0AC59Z261_RANTA</name>
<reference evidence="1" key="1">
    <citation type="submission" date="2023-05" db="EMBL/GenBank/DDBJ databases">
        <authorList>
            <consortium name="ELIXIR-Norway"/>
        </authorList>
    </citation>
    <scope>NUCLEOTIDE SEQUENCE</scope>
</reference>
<dbReference type="EMBL" id="OX596106">
    <property type="protein sequence ID" value="CAN0167551.1"/>
    <property type="molecule type" value="Genomic_DNA"/>
</dbReference>
<proteinExistence type="predicted"/>
<dbReference type="Proteomes" id="UP001162501">
    <property type="component" value="Chromosome 22"/>
</dbReference>
<evidence type="ECO:0000313" key="2">
    <source>
        <dbReference type="Proteomes" id="UP001162501"/>
    </source>
</evidence>
<reference evidence="1" key="2">
    <citation type="submission" date="2025-03" db="EMBL/GenBank/DDBJ databases">
        <authorList>
            <consortium name="ELIXIR-Norway"/>
            <consortium name="Elixir Norway"/>
        </authorList>
    </citation>
    <scope>NUCLEOTIDE SEQUENCE</scope>
</reference>
<evidence type="ECO:0000313" key="1">
    <source>
        <dbReference type="EMBL" id="CAN0167551.1"/>
    </source>
</evidence>
<accession>A0AC59Z261</accession>
<protein>
    <submittedName>
        <fullName evidence="1">Uncharacterized protein</fullName>
    </submittedName>
</protein>